<gene>
    <name evidence="2" type="ORF">GCM10022419_106040</name>
</gene>
<evidence type="ECO:0000313" key="2">
    <source>
        <dbReference type="EMBL" id="GAA3604202.1"/>
    </source>
</evidence>
<reference evidence="3" key="1">
    <citation type="journal article" date="2019" name="Int. J. Syst. Evol. Microbiol.">
        <title>The Global Catalogue of Microorganisms (GCM) 10K type strain sequencing project: providing services to taxonomists for standard genome sequencing and annotation.</title>
        <authorList>
            <consortium name="The Broad Institute Genomics Platform"/>
            <consortium name="The Broad Institute Genome Sequencing Center for Infectious Disease"/>
            <person name="Wu L."/>
            <person name="Ma J."/>
        </authorList>
    </citation>
    <scope>NUCLEOTIDE SEQUENCE [LARGE SCALE GENOMIC DNA]</scope>
    <source>
        <strain evidence="3">JCM 17326</strain>
    </source>
</reference>
<comment type="caution">
    <text evidence="2">The sequence shown here is derived from an EMBL/GenBank/DDBJ whole genome shotgun (WGS) entry which is preliminary data.</text>
</comment>
<proteinExistence type="predicted"/>
<dbReference type="Proteomes" id="UP001500630">
    <property type="component" value="Unassembled WGS sequence"/>
</dbReference>
<feature type="transmembrane region" description="Helical" evidence="1">
    <location>
        <begin position="39"/>
        <end position="61"/>
    </location>
</feature>
<evidence type="ECO:0000256" key="1">
    <source>
        <dbReference type="SAM" id="Phobius"/>
    </source>
</evidence>
<keyword evidence="3" id="KW-1185">Reference proteome</keyword>
<sequence length="235" mass="25235">MSGALLVLLARRSTAGLIVLLWVSGLFQADDTLVHALNGNPAAFAAAVLAVVASGSALWLARAPRVRPLTGQLPLSLRAPDLADLELDRIPQAGVLRQPREGTTDRWGLRMSRSGQIQASTWRYANSSHLCHVPSPAAQEPPLLKRLLVSAALAGAVLVAPVAIAEAASAAVHIQTPAAAAACTYKRDGNVWRCITPGAFCPKAAHGRYGYAKVTNRKYKCLYKNSDPYWRWRRA</sequence>
<accession>A0ABP6ZDD6</accession>
<evidence type="ECO:0008006" key="4">
    <source>
        <dbReference type="Google" id="ProtNLM"/>
    </source>
</evidence>
<dbReference type="EMBL" id="BAABDQ010000039">
    <property type="protein sequence ID" value="GAA3604202.1"/>
    <property type="molecule type" value="Genomic_DNA"/>
</dbReference>
<protein>
    <recommendedName>
        <fullName evidence="4">DUF3761 domain-containing protein</fullName>
    </recommendedName>
</protein>
<name>A0ABP6ZDD6_9ACTN</name>
<evidence type="ECO:0000313" key="3">
    <source>
        <dbReference type="Proteomes" id="UP001500630"/>
    </source>
</evidence>
<keyword evidence="1" id="KW-0812">Transmembrane</keyword>
<keyword evidence="1" id="KW-1133">Transmembrane helix</keyword>
<keyword evidence="1" id="KW-0472">Membrane</keyword>
<organism evidence="2 3">
    <name type="scientific">Nonomuraea rosea</name>
    <dbReference type="NCBI Taxonomy" id="638574"/>
    <lineage>
        <taxon>Bacteria</taxon>
        <taxon>Bacillati</taxon>
        <taxon>Actinomycetota</taxon>
        <taxon>Actinomycetes</taxon>
        <taxon>Streptosporangiales</taxon>
        <taxon>Streptosporangiaceae</taxon>
        <taxon>Nonomuraea</taxon>
    </lineage>
</organism>
<dbReference type="RefSeq" id="WP_345574066.1">
    <property type="nucleotide sequence ID" value="NZ_BAABDQ010000039.1"/>
</dbReference>